<accession>A0ABY6I444</accession>
<dbReference type="Proteomes" id="UP001163878">
    <property type="component" value="Chromosome"/>
</dbReference>
<organism evidence="1 2">
    <name type="scientific">Streptomyces peucetius</name>
    <dbReference type="NCBI Taxonomy" id="1950"/>
    <lineage>
        <taxon>Bacteria</taxon>
        <taxon>Bacillati</taxon>
        <taxon>Actinomycetota</taxon>
        <taxon>Actinomycetes</taxon>
        <taxon>Kitasatosporales</taxon>
        <taxon>Streptomycetaceae</taxon>
        <taxon>Streptomyces</taxon>
    </lineage>
</organism>
<dbReference type="EMBL" id="CP107567">
    <property type="protein sequence ID" value="UYQ61751.1"/>
    <property type="molecule type" value="Genomic_DNA"/>
</dbReference>
<dbReference type="RefSeq" id="WP_264242967.1">
    <property type="nucleotide sequence ID" value="NZ_CP107567.1"/>
</dbReference>
<gene>
    <name evidence="1" type="ORF">OGH68_09790</name>
</gene>
<evidence type="ECO:0008006" key="3">
    <source>
        <dbReference type="Google" id="ProtNLM"/>
    </source>
</evidence>
<protein>
    <recommendedName>
        <fullName evidence="3">Secreted protein</fullName>
    </recommendedName>
</protein>
<keyword evidence="2" id="KW-1185">Reference proteome</keyword>
<reference evidence="1" key="1">
    <citation type="submission" date="2022-10" db="EMBL/GenBank/DDBJ databases">
        <title>Cytochrome P450 Catalyzes Benzene Ring Formation in the Biosynthesis of Trialkyl-Substituted Aromatic Polyketides.</title>
        <authorList>
            <person name="Zhao E."/>
            <person name="Ge H."/>
        </authorList>
    </citation>
    <scope>NUCLEOTIDE SEQUENCE</scope>
    <source>
        <strain evidence="1">NA0869</strain>
    </source>
</reference>
<evidence type="ECO:0000313" key="1">
    <source>
        <dbReference type="EMBL" id="UYQ61751.1"/>
    </source>
</evidence>
<proteinExistence type="predicted"/>
<sequence>MASAAAAEGTTAQVAAEGDIPPVAVEEFNYPDADKILAEKGIKLLKGDGHLLLADCDSSVNQIQVWTRQTADGMYCFRATGSSGYLTLEIPDVFAIQTSDRPVSADLTAEGKTQTVDVPKDDFKGVGEGVGGAPTVLVELRVTG</sequence>
<evidence type="ECO:0000313" key="2">
    <source>
        <dbReference type="Proteomes" id="UP001163878"/>
    </source>
</evidence>
<name>A0ABY6I444_STRPE</name>